<evidence type="ECO:0000313" key="3">
    <source>
        <dbReference type="Proteomes" id="UP000028878"/>
    </source>
</evidence>
<protein>
    <submittedName>
        <fullName evidence="2">Uncharacterized protein</fullName>
    </submittedName>
</protein>
<dbReference type="RefSeq" id="WP_009516665.1">
    <property type="nucleotide sequence ID" value="NZ_CCAE010000006.1"/>
</dbReference>
<feature type="compositionally biased region" description="Basic and acidic residues" evidence="1">
    <location>
        <begin position="144"/>
        <end position="180"/>
    </location>
</feature>
<evidence type="ECO:0000313" key="2">
    <source>
        <dbReference type="EMBL" id="CDN86741.1"/>
    </source>
</evidence>
<reference evidence="3" key="2">
    <citation type="submission" date="2014-11" db="EMBL/GenBank/DDBJ databases">
        <title>Draft genome sequence of Hydrogenophaga intermedia S1.</title>
        <authorList>
            <person name="Gan H.M."/>
            <person name="Chew T.H."/>
            <person name="Stolz A."/>
        </authorList>
    </citation>
    <scope>NUCLEOTIDE SEQUENCE [LARGE SCALE GENOMIC DNA]</scope>
    <source>
        <strain evidence="3">S1</strain>
    </source>
</reference>
<reference evidence="3" key="1">
    <citation type="submission" date="2014-02" db="EMBL/GenBank/DDBJ databases">
        <authorList>
            <person name="Gan H."/>
        </authorList>
    </citation>
    <scope>NUCLEOTIDE SEQUENCE [LARGE SCALE GENOMIC DNA]</scope>
    <source>
        <strain evidence="3">S1</strain>
    </source>
</reference>
<organism evidence="2 3">
    <name type="scientific">Hydrogenophaga intermedia</name>
    <dbReference type="NCBI Taxonomy" id="65786"/>
    <lineage>
        <taxon>Bacteria</taxon>
        <taxon>Pseudomonadati</taxon>
        <taxon>Pseudomonadota</taxon>
        <taxon>Betaproteobacteria</taxon>
        <taxon>Burkholderiales</taxon>
        <taxon>Comamonadaceae</taxon>
        <taxon>Hydrogenophaga</taxon>
    </lineage>
</organism>
<keyword evidence="3" id="KW-1185">Reference proteome</keyword>
<name>A0A1L1PQ84_HYDIT</name>
<dbReference type="AlphaFoldDB" id="A0A1L1PQ84"/>
<feature type="region of interest" description="Disordered" evidence="1">
    <location>
        <begin position="144"/>
        <end position="229"/>
    </location>
</feature>
<dbReference type="EMBL" id="CCAE010000006">
    <property type="protein sequence ID" value="CDN86741.1"/>
    <property type="molecule type" value="Genomic_DNA"/>
</dbReference>
<evidence type="ECO:0000256" key="1">
    <source>
        <dbReference type="SAM" id="MobiDB-lite"/>
    </source>
</evidence>
<sequence length="313" mass="35066">MIKNTSKADAKYLAVQNLNAPSLDDVGNVRAAVEANSKTPTYGPFRVKEDGNGFLFLSSKLVDKRQAPSAYTASAAGKDRDMAHDFLKAMCDVISGDTHNSDQVVKASDELALHIHNTQPKRGAQRTVDDTPLFRQKLIALDKARKAQNREREQQTTKPTPEARHDKRKATLETFRKPLPFEDGGVELEAHKPDVPSHFNEGTTSAPQAQGGRKLRDRRQTRQPASDSTVHVDKALGGYMTSNFLLTLSQDTERRLVEKARQGTPLDRDELERLFVAREVQAARSPQTTNDWNPMTEIRLEVDLPPNYFLPRK</sequence>
<gene>
    <name evidence="2" type="ORF">BN948_01149</name>
</gene>
<accession>A0A1L1PQ84</accession>
<proteinExistence type="predicted"/>
<dbReference type="Proteomes" id="UP000028878">
    <property type="component" value="Unassembled WGS sequence"/>
</dbReference>